<accession>A0AA88IBS8</accession>
<keyword evidence="4" id="KW-1185">Reference proteome</keyword>
<keyword evidence="2" id="KW-0677">Repeat</keyword>
<reference evidence="3" key="1">
    <citation type="submission" date="2023-07" db="EMBL/GenBank/DDBJ databases">
        <title>Chromosome-level genome assembly of Artemia franciscana.</title>
        <authorList>
            <person name="Jo E."/>
        </authorList>
    </citation>
    <scope>NUCLEOTIDE SEQUENCE</scope>
    <source>
        <tissue evidence="3">Whole body</tissue>
    </source>
</reference>
<dbReference type="PANTHER" id="PTHR46344">
    <property type="entry name" value="OS02G0202900 PROTEIN"/>
    <property type="match status" value="1"/>
</dbReference>
<keyword evidence="1" id="KW-0880">Kelch repeat</keyword>
<dbReference type="AlphaFoldDB" id="A0AA88IBS8"/>
<dbReference type="InterPro" id="IPR006652">
    <property type="entry name" value="Kelch_1"/>
</dbReference>
<dbReference type="SMART" id="SM00612">
    <property type="entry name" value="Kelch"/>
    <property type="match status" value="2"/>
</dbReference>
<comment type="caution">
    <text evidence="3">The sequence shown here is derived from an EMBL/GenBank/DDBJ whole genome shotgun (WGS) entry which is preliminary data.</text>
</comment>
<dbReference type="InterPro" id="IPR015915">
    <property type="entry name" value="Kelch-typ_b-propeller"/>
</dbReference>
<sequence>VGGYDGQSRVIAHDGLLYVVGRYDGSSNLSSVEVYDPALDTWTLLTAHMANGRSYAGVVVERMVLGAGRSVWSPETPDLWVGEGSLSVLQFLVGVIAHDGLLYVAGGDGGSSNLSSIEVNEPALDSWTLLDALMTNRQSYNGVAVINNPL</sequence>
<evidence type="ECO:0000313" key="4">
    <source>
        <dbReference type="Proteomes" id="UP001187531"/>
    </source>
</evidence>
<evidence type="ECO:0000256" key="1">
    <source>
        <dbReference type="ARBA" id="ARBA00022441"/>
    </source>
</evidence>
<dbReference type="PANTHER" id="PTHR46344:SF27">
    <property type="entry name" value="KELCH REPEAT SUPERFAMILY PROTEIN"/>
    <property type="match status" value="1"/>
</dbReference>
<protein>
    <submittedName>
        <fullName evidence="3">Uncharacterized protein</fullName>
    </submittedName>
</protein>
<dbReference type="SUPFAM" id="SSF117281">
    <property type="entry name" value="Kelch motif"/>
    <property type="match status" value="1"/>
</dbReference>
<proteinExistence type="predicted"/>
<dbReference type="Gene3D" id="2.120.10.80">
    <property type="entry name" value="Kelch-type beta propeller"/>
    <property type="match status" value="1"/>
</dbReference>
<dbReference type="Pfam" id="PF01344">
    <property type="entry name" value="Kelch_1"/>
    <property type="match status" value="2"/>
</dbReference>
<evidence type="ECO:0000313" key="3">
    <source>
        <dbReference type="EMBL" id="KAK2726323.1"/>
    </source>
</evidence>
<dbReference type="EMBL" id="JAVRJZ010000002">
    <property type="protein sequence ID" value="KAK2726323.1"/>
    <property type="molecule type" value="Genomic_DNA"/>
</dbReference>
<dbReference type="Proteomes" id="UP001187531">
    <property type="component" value="Unassembled WGS sequence"/>
</dbReference>
<gene>
    <name evidence="3" type="ORF">QYM36_000684</name>
</gene>
<feature type="non-terminal residue" evidence="3">
    <location>
        <position position="1"/>
    </location>
</feature>
<evidence type="ECO:0000256" key="2">
    <source>
        <dbReference type="ARBA" id="ARBA00022737"/>
    </source>
</evidence>
<organism evidence="3 4">
    <name type="scientific">Artemia franciscana</name>
    <name type="common">Brine shrimp</name>
    <name type="synonym">Artemia sanfranciscana</name>
    <dbReference type="NCBI Taxonomy" id="6661"/>
    <lineage>
        <taxon>Eukaryota</taxon>
        <taxon>Metazoa</taxon>
        <taxon>Ecdysozoa</taxon>
        <taxon>Arthropoda</taxon>
        <taxon>Crustacea</taxon>
        <taxon>Branchiopoda</taxon>
        <taxon>Anostraca</taxon>
        <taxon>Artemiidae</taxon>
        <taxon>Artemia</taxon>
    </lineage>
</organism>
<name>A0AA88IBS8_ARTSF</name>